<reference evidence="1" key="2">
    <citation type="journal article" date="2015" name="Fish Shellfish Immunol.">
        <title>Early steps in the European eel (Anguilla anguilla)-Vibrio vulnificus interaction in the gills: Role of the RtxA13 toxin.</title>
        <authorList>
            <person name="Callol A."/>
            <person name="Pajuelo D."/>
            <person name="Ebbesson L."/>
            <person name="Teles M."/>
            <person name="MacKenzie S."/>
            <person name="Amaro C."/>
        </authorList>
    </citation>
    <scope>NUCLEOTIDE SEQUENCE</scope>
</reference>
<organism evidence="1">
    <name type="scientific">Anguilla anguilla</name>
    <name type="common">European freshwater eel</name>
    <name type="synonym">Muraena anguilla</name>
    <dbReference type="NCBI Taxonomy" id="7936"/>
    <lineage>
        <taxon>Eukaryota</taxon>
        <taxon>Metazoa</taxon>
        <taxon>Chordata</taxon>
        <taxon>Craniata</taxon>
        <taxon>Vertebrata</taxon>
        <taxon>Euteleostomi</taxon>
        <taxon>Actinopterygii</taxon>
        <taxon>Neopterygii</taxon>
        <taxon>Teleostei</taxon>
        <taxon>Anguilliformes</taxon>
        <taxon>Anguillidae</taxon>
        <taxon>Anguilla</taxon>
    </lineage>
</organism>
<reference evidence="1" key="1">
    <citation type="submission" date="2014-11" db="EMBL/GenBank/DDBJ databases">
        <authorList>
            <person name="Amaro Gonzalez C."/>
        </authorList>
    </citation>
    <scope>NUCLEOTIDE SEQUENCE</scope>
</reference>
<accession>A0A0E9RAV6</accession>
<evidence type="ECO:0000313" key="1">
    <source>
        <dbReference type="EMBL" id="JAH25473.1"/>
    </source>
</evidence>
<dbReference type="EMBL" id="GBXM01083104">
    <property type="protein sequence ID" value="JAH25473.1"/>
    <property type="molecule type" value="Transcribed_RNA"/>
</dbReference>
<sequence length="55" mass="6335">MDKRFRLFARSLNHSSAFPSIKWLNFFNAFSGNGQYICHVIKQAKSIFGPLARDT</sequence>
<name>A0A0E9RAV6_ANGAN</name>
<dbReference type="AlphaFoldDB" id="A0A0E9RAV6"/>
<proteinExistence type="predicted"/>
<protein>
    <submittedName>
        <fullName evidence="1">Uncharacterized protein</fullName>
    </submittedName>
</protein>